<keyword evidence="2" id="KW-1185">Reference proteome</keyword>
<sequence>MSTMNPKSFARLMKLLDLAAVDIAQALYVSPSHVSRWKTGSRELKTSRSYFEQLEELFLSVNAQHADGRLERFLLPEPADRPPEEREALMRQRLRQFLIQPGGGEQVDSPLPAAPVQVLVGLERRIEALKQFFEHVLTLNPKPDIYLKEVLYASWCPRHLDWFSLCHEYALRYMDAGGVIYYFSNLNNLDRATFYSIWKFTSHKNLYPGYSANMAEESPACAYYLAEGTRSVMFYAPEDQPKSYITTVCSDPLMLSAQEHYLKNLYEQRQHQIFIDTVENHTLLLSLVQLHQKKAPPLLFAGKFPSFLLLKPESLRELLRQNHVADEMTNYCVKFQRVFQEQFQDPAIRKTFFYYQEDLLDFAAAPQALDTALTALTGKPVFVSRAARRELLVNLRSCCGEDSPAVRIVSKENVIVHDALGDAITLWVKRGDWYLIFYPGDHTDARLIIDSLACTLRYDLYYSTLLNVPAAPAETAAFLSRAISILDEGTATI</sequence>
<dbReference type="AlphaFoldDB" id="A0A810QF76"/>
<evidence type="ECO:0000313" key="1">
    <source>
        <dbReference type="EMBL" id="BCK84301.1"/>
    </source>
</evidence>
<organism evidence="1 2">
    <name type="scientific">Pusillibacter faecalis</name>
    <dbReference type="NCBI Taxonomy" id="2714358"/>
    <lineage>
        <taxon>Bacteria</taxon>
        <taxon>Bacillati</taxon>
        <taxon>Bacillota</taxon>
        <taxon>Clostridia</taxon>
        <taxon>Eubacteriales</taxon>
        <taxon>Oscillospiraceae</taxon>
        <taxon>Pusillibacter</taxon>
    </lineage>
</organism>
<proteinExistence type="predicted"/>
<dbReference type="Proteomes" id="UP000679848">
    <property type="component" value="Chromosome"/>
</dbReference>
<dbReference type="KEGG" id="pfaa:MM59RIKEN_16200"/>
<dbReference type="RefSeq" id="WP_213543091.1">
    <property type="nucleotide sequence ID" value="NZ_AP023420.1"/>
</dbReference>
<evidence type="ECO:0000313" key="2">
    <source>
        <dbReference type="Proteomes" id="UP000679848"/>
    </source>
</evidence>
<dbReference type="EMBL" id="AP023420">
    <property type="protein sequence ID" value="BCK84301.1"/>
    <property type="molecule type" value="Genomic_DNA"/>
</dbReference>
<reference evidence="1" key="1">
    <citation type="submission" date="2020-09" db="EMBL/GenBank/DDBJ databases">
        <title>New species isolated from human feces.</title>
        <authorList>
            <person name="Kitahara M."/>
            <person name="Shigeno Y."/>
            <person name="Shime M."/>
            <person name="Matsumoto Y."/>
            <person name="Nakamura S."/>
            <person name="Motooka D."/>
            <person name="Fukuoka S."/>
            <person name="Nishikawa H."/>
            <person name="Benno Y."/>
        </authorList>
    </citation>
    <scope>NUCLEOTIDE SEQUENCE</scope>
    <source>
        <strain evidence="1">MM59</strain>
    </source>
</reference>
<name>A0A810QF76_9FIRM</name>
<accession>A0A810QF76</accession>
<gene>
    <name evidence="1" type="ORF">MM59RIKEN_16200</name>
</gene>
<protein>
    <submittedName>
        <fullName evidence="1">Uncharacterized protein</fullName>
    </submittedName>
</protein>